<accession>A0AAV6UNF5</accession>
<evidence type="ECO:0000313" key="2">
    <source>
        <dbReference type="EMBL" id="KAG8185977.1"/>
    </source>
</evidence>
<dbReference type="AlphaFoldDB" id="A0AAV6UNF5"/>
<keyword evidence="3" id="KW-1185">Reference proteome</keyword>
<name>A0AAV6UNF5_9ARAC</name>
<proteinExistence type="predicted"/>
<gene>
    <name evidence="2" type="ORF">JTE90_003535</name>
</gene>
<reference evidence="2 3" key="1">
    <citation type="journal article" date="2022" name="Nat. Ecol. Evol.">
        <title>A masculinizing supergene underlies an exaggerated male reproductive morph in a spider.</title>
        <authorList>
            <person name="Hendrickx F."/>
            <person name="De Corte Z."/>
            <person name="Sonet G."/>
            <person name="Van Belleghem S.M."/>
            <person name="Kostlbacher S."/>
            <person name="Vangestel C."/>
        </authorList>
    </citation>
    <scope>NUCLEOTIDE SEQUENCE [LARGE SCALE GENOMIC DNA]</scope>
    <source>
        <strain evidence="2">W744_W776</strain>
    </source>
</reference>
<protein>
    <submittedName>
        <fullName evidence="2">Uncharacterized protein</fullName>
    </submittedName>
</protein>
<evidence type="ECO:0000313" key="3">
    <source>
        <dbReference type="Proteomes" id="UP000827092"/>
    </source>
</evidence>
<feature type="region of interest" description="Disordered" evidence="1">
    <location>
        <begin position="27"/>
        <end position="95"/>
    </location>
</feature>
<dbReference type="Proteomes" id="UP000827092">
    <property type="component" value="Unassembled WGS sequence"/>
</dbReference>
<feature type="compositionally biased region" description="Polar residues" evidence="1">
    <location>
        <begin position="445"/>
        <end position="461"/>
    </location>
</feature>
<feature type="compositionally biased region" description="Basic residues" evidence="1">
    <location>
        <begin position="650"/>
        <end position="659"/>
    </location>
</feature>
<feature type="compositionally biased region" description="Polar residues" evidence="1">
    <location>
        <begin position="50"/>
        <end position="70"/>
    </location>
</feature>
<comment type="caution">
    <text evidence="2">The sequence shown here is derived from an EMBL/GenBank/DDBJ whole genome shotgun (WGS) entry which is preliminary data.</text>
</comment>
<feature type="compositionally biased region" description="Basic and acidic residues" evidence="1">
    <location>
        <begin position="27"/>
        <end position="42"/>
    </location>
</feature>
<feature type="region of interest" description="Disordered" evidence="1">
    <location>
        <begin position="434"/>
        <end position="659"/>
    </location>
</feature>
<feature type="compositionally biased region" description="Polar residues" evidence="1">
    <location>
        <begin position="469"/>
        <end position="484"/>
    </location>
</feature>
<feature type="compositionally biased region" description="Basic and acidic residues" evidence="1">
    <location>
        <begin position="485"/>
        <end position="504"/>
    </location>
</feature>
<evidence type="ECO:0000256" key="1">
    <source>
        <dbReference type="SAM" id="MobiDB-lite"/>
    </source>
</evidence>
<dbReference type="EMBL" id="JAFNEN010000318">
    <property type="protein sequence ID" value="KAG8185977.1"/>
    <property type="molecule type" value="Genomic_DNA"/>
</dbReference>
<feature type="compositionally biased region" description="Basic and acidic residues" evidence="1">
    <location>
        <begin position="565"/>
        <end position="576"/>
    </location>
</feature>
<sequence>MYITEIARNFFELVTWNYRLQPAMSGAEEHIQSDSEVSHDEDSAVEESETSPIHPSGSNDPKSQGITNGNRTPPKKPAPTAFTPPRPGSPHSPLLRTILSSPVRVITRSLTNPLQASTSQATFIPGAASVNVPGIAETREASTSSASTASVIPGVGEISNTYVVNAPVTIPLPEDAGASVSAPEDVLRASTSLASNNPEAGEISNTEEGNAAVEILLPEVEAPRSVVVSEAEGGSIPEMIQTPVAVAAGSPAITQLEGEGIPEIKPAPAPRASTPPRAGTSLLRNLLSSPARVFLPAVSTDPLQASTSQAILEGNVPGAIPSVEAASSNVLASEVVQGNTPESVSIVESGSCVTDTGANVGKSPDLKTVSSKEVGVPADLPASETTKAGISEAVQNIGADVPETLQSTIAPRDPELVEEMKTSNPMVSAATAVESGQASELAVEASQTSEPTSEEYSQASATLEEAKTTSEPATISSGSGQTSKPAEEAREVSQPTEEAREVSKPPKSVPVVTVIGPSQVTEPHEEPMDTSEPSESGQASESKQEPGRIDTKEADRSPVKRPARGRLEDLKSDDPNTLKSPSRRSSRLQALQRTHSESPSPKKERRTVRSSTLERVPSDETLGVRTRSRRVGSTSSNSEMEGSGDEAKAKRLSRKDSKK</sequence>
<feature type="compositionally biased region" description="Polar residues" evidence="1">
    <location>
        <begin position="531"/>
        <end position="541"/>
    </location>
</feature>
<feature type="compositionally biased region" description="Basic and acidic residues" evidence="1">
    <location>
        <begin position="542"/>
        <end position="558"/>
    </location>
</feature>
<organism evidence="2 3">
    <name type="scientific">Oedothorax gibbosus</name>
    <dbReference type="NCBI Taxonomy" id="931172"/>
    <lineage>
        <taxon>Eukaryota</taxon>
        <taxon>Metazoa</taxon>
        <taxon>Ecdysozoa</taxon>
        <taxon>Arthropoda</taxon>
        <taxon>Chelicerata</taxon>
        <taxon>Arachnida</taxon>
        <taxon>Araneae</taxon>
        <taxon>Araneomorphae</taxon>
        <taxon>Entelegynae</taxon>
        <taxon>Araneoidea</taxon>
        <taxon>Linyphiidae</taxon>
        <taxon>Erigoninae</taxon>
        <taxon>Oedothorax</taxon>
    </lineage>
</organism>